<dbReference type="CTD" id="9800236"/>
<dbReference type="EMBL" id="DS268466">
    <property type="protein sequence ID" value="EFP07004.1"/>
    <property type="molecule type" value="Genomic_DNA"/>
</dbReference>
<dbReference type="AlphaFoldDB" id="E3MQN9"/>
<dbReference type="KEGG" id="crq:GCK72_004032"/>
<dbReference type="InParanoid" id="E3MQN9"/>
<keyword evidence="3" id="KW-1185">Reference proteome</keyword>
<name>E3MQN9_CAERE</name>
<dbReference type="HOGENOM" id="CLU_1556714_0_0_1"/>
<proteinExistence type="predicted"/>
<sequence>MLMDMAIAKHEIYGKLKELPLQKNTLNRQLYHSLWKRLQKTPESVKRGSSETSEFAQPIAKQAKTDEQVGAEFDLSVFEKPMTLMDPAEILWQNLEAGTSEALPPPPIDDGSLKFDTLDTLNPTDLEPNEDFGAWLKEFDEAHGLNEIDVALDNIFFGNPSDNWNDLLDVTV</sequence>
<accession>E3MQN9</accession>
<gene>
    <name evidence="2" type="ORF">CRE_10379</name>
</gene>
<evidence type="ECO:0000313" key="3">
    <source>
        <dbReference type="Proteomes" id="UP000008281"/>
    </source>
</evidence>
<reference evidence="2" key="1">
    <citation type="submission" date="2007-07" db="EMBL/GenBank/DDBJ databases">
        <title>PCAP assembly of the Caenorhabditis remanei genome.</title>
        <authorList>
            <consortium name="The Caenorhabditis remanei Sequencing Consortium"/>
            <person name="Wilson R.K."/>
        </authorList>
    </citation>
    <scope>NUCLEOTIDE SEQUENCE [LARGE SCALE GENOMIC DNA]</scope>
    <source>
        <strain evidence="2">PB4641</strain>
    </source>
</reference>
<protein>
    <submittedName>
        <fullName evidence="2">Uncharacterized protein</fullName>
    </submittedName>
</protein>
<dbReference type="GeneID" id="9800236"/>
<feature type="region of interest" description="Disordered" evidence="1">
    <location>
        <begin position="42"/>
        <end position="63"/>
    </location>
</feature>
<evidence type="ECO:0000313" key="2">
    <source>
        <dbReference type="EMBL" id="EFP07004.1"/>
    </source>
</evidence>
<dbReference type="RefSeq" id="XP_003101597.2">
    <property type="nucleotide sequence ID" value="XM_003101549.2"/>
</dbReference>
<organism evidence="3">
    <name type="scientific">Caenorhabditis remanei</name>
    <name type="common">Caenorhabditis vulgaris</name>
    <dbReference type="NCBI Taxonomy" id="31234"/>
    <lineage>
        <taxon>Eukaryota</taxon>
        <taxon>Metazoa</taxon>
        <taxon>Ecdysozoa</taxon>
        <taxon>Nematoda</taxon>
        <taxon>Chromadorea</taxon>
        <taxon>Rhabditida</taxon>
        <taxon>Rhabditina</taxon>
        <taxon>Rhabditomorpha</taxon>
        <taxon>Rhabditoidea</taxon>
        <taxon>Rhabditidae</taxon>
        <taxon>Peloderinae</taxon>
        <taxon>Caenorhabditis</taxon>
    </lineage>
</organism>
<evidence type="ECO:0000256" key="1">
    <source>
        <dbReference type="SAM" id="MobiDB-lite"/>
    </source>
</evidence>
<dbReference type="Proteomes" id="UP000008281">
    <property type="component" value="Unassembled WGS sequence"/>
</dbReference>